<dbReference type="SMART" id="SM00174">
    <property type="entry name" value="RHO"/>
    <property type="match status" value="1"/>
</dbReference>
<sequence>MKGNVHIIVVGKENVGKTAIVVRYLTGRYLTEYAHAPEMTYERTVVVDGKQVPLKITDISGKTETDLVRKVFTFEDLQLEHAVLAWNLELNQSETGFHLEARTGSKDLLAKVDGIVVVYAVDDAHSFQVAEGVCDWVRRDRKSATHAPIVLLGNKADLDHSRSVTCQQTEELHWRQDTTYMSAECSASTEHEDINNVFTALISKILEKRETTLKPRRLSQNPLGSPKIIRATLKRRFSVFTRERTSTM</sequence>
<proteinExistence type="inferred from homology"/>
<evidence type="ECO:0000313" key="5">
    <source>
        <dbReference type="EMBL" id="WAR03184.1"/>
    </source>
</evidence>
<dbReference type="Pfam" id="PF00071">
    <property type="entry name" value="Ras"/>
    <property type="match status" value="2"/>
</dbReference>
<name>A0ABY7E464_MYAAR</name>
<dbReference type="EC" id="3.6.5.2" evidence="2"/>
<organism evidence="5 6">
    <name type="scientific">Mya arenaria</name>
    <name type="common">Soft-shell clam</name>
    <dbReference type="NCBI Taxonomy" id="6604"/>
    <lineage>
        <taxon>Eukaryota</taxon>
        <taxon>Metazoa</taxon>
        <taxon>Spiralia</taxon>
        <taxon>Lophotrochozoa</taxon>
        <taxon>Mollusca</taxon>
        <taxon>Bivalvia</taxon>
        <taxon>Autobranchia</taxon>
        <taxon>Heteroconchia</taxon>
        <taxon>Euheterodonta</taxon>
        <taxon>Imparidentia</taxon>
        <taxon>Neoheterodontei</taxon>
        <taxon>Myida</taxon>
        <taxon>Myoidea</taxon>
        <taxon>Myidae</taxon>
        <taxon>Mya</taxon>
    </lineage>
</organism>
<dbReference type="SUPFAM" id="SSF52540">
    <property type="entry name" value="P-loop containing nucleoside triphosphate hydrolases"/>
    <property type="match status" value="1"/>
</dbReference>
<dbReference type="Gene3D" id="3.40.50.300">
    <property type="entry name" value="P-loop containing nucleotide triphosphate hydrolases"/>
    <property type="match status" value="2"/>
</dbReference>
<gene>
    <name evidence="5" type="ORF">MAR_009742</name>
</gene>
<comment type="catalytic activity">
    <reaction evidence="4">
        <text>GTP + H2O = GDP + phosphate + H(+)</text>
        <dbReference type="Rhea" id="RHEA:19669"/>
        <dbReference type="ChEBI" id="CHEBI:15377"/>
        <dbReference type="ChEBI" id="CHEBI:15378"/>
        <dbReference type="ChEBI" id="CHEBI:37565"/>
        <dbReference type="ChEBI" id="CHEBI:43474"/>
        <dbReference type="ChEBI" id="CHEBI:58189"/>
        <dbReference type="EC" id="3.6.5.2"/>
    </reaction>
</comment>
<comment type="similarity">
    <text evidence="1">Belongs to the small GTPase superfamily. Ras family.</text>
</comment>
<accession>A0ABY7E464</accession>
<evidence type="ECO:0000256" key="4">
    <source>
        <dbReference type="ARBA" id="ARBA00048098"/>
    </source>
</evidence>
<dbReference type="EMBL" id="CP111015">
    <property type="protein sequence ID" value="WAR03184.1"/>
    <property type="molecule type" value="Genomic_DNA"/>
</dbReference>
<dbReference type="PROSITE" id="PS51421">
    <property type="entry name" value="RAS"/>
    <property type="match status" value="1"/>
</dbReference>
<reference evidence="5" key="1">
    <citation type="submission" date="2022-11" db="EMBL/GenBank/DDBJ databases">
        <title>Centuries of genome instability and evolution in soft-shell clam transmissible cancer (bioRxiv).</title>
        <authorList>
            <person name="Hart S.F.M."/>
            <person name="Yonemitsu M.A."/>
            <person name="Giersch R.M."/>
            <person name="Beal B.F."/>
            <person name="Arriagada G."/>
            <person name="Davis B.W."/>
            <person name="Ostrander E.A."/>
            <person name="Goff S.P."/>
            <person name="Metzger M.J."/>
        </authorList>
    </citation>
    <scope>NUCLEOTIDE SEQUENCE</scope>
    <source>
        <strain evidence="5">MELC-2E11</strain>
        <tissue evidence="5">Siphon/mantle</tissue>
    </source>
</reference>
<keyword evidence="3" id="KW-0378">Hydrolase</keyword>
<evidence type="ECO:0000256" key="1">
    <source>
        <dbReference type="ARBA" id="ARBA00008344"/>
    </source>
</evidence>
<dbReference type="InterPro" id="IPR001806">
    <property type="entry name" value="Small_GTPase"/>
</dbReference>
<protein>
    <recommendedName>
        <fullName evidence="2">small monomeric GTPase</fullName>
        <ecNumber evidence="2">3.6.5.2</ecNumber>
    </recommendedName>
</protein>
<keyword evidence="6" id="KW-1185">Reference proteome</keyword>
<evidence type="ECO:0000256" key="3">
    <source>
        <dbReference type="ARBA" id="ARBA00022801"/>
    </source>
</evidence>
<dbReference type="InterPro" id="IPR027417">
    <property type="entry name" value="P-loop_NTPase"/>
</dbReference>
<dbReference type="PROSITE" id="PS51419">
    <property type="entry name" value="RAB"/>
    <property type="match status" value="1"/>
</dbReference>
<dbReference type="SMART" id="SM00173">
    <property type="entry name" value="RAS"/>
    <property type="match status" value="1"/>
</dbReference>
<dbReference type="SMART" id="SM00175">
    <property type="entry name" value="RAB"/>
    <property type="match status" value="1"/>
</dbReference>
<dbReference type="InterPro" id="IPR051065">
    <property type="entry name" value="Ras-related_GTPase"/>
</dbReference>
<dbReference type="Proteomes" id="UP001164746">
    <property type="component" value="Chromosome 4"/>
</dbReference>
<dbReference type="PANTHER" id="PTHR45704">
    <property type="entry name" value="RAS-LIKE FAMILY MEMBER 11"/>
    <property type="match status" value="1"/>
</dbReference>
<dbReference type="PRINTS" id="PR00449">
    <property type="entry name" value="RASTRNSFRMNG"/>
</dbReference>
<evidence type="ECO:0000256" key="2">
    <source>
        <dbReference type="ARBA" id="ARBA00011984"/>
    </source>
</evidence>
<evidence type="ECO:0000313" key="6">
    <source>
        <dbReference type="Proteomes" id="UP001164746"/>
    </source>
</evidence>